<reference evidence="1 2" key="1">
    <citation type="submission" date="2022-06" db="EMBL/GenBank/DDBJ databases">
        <title>Haloarcula sp. a new haloarchaeum isolate from saline soil.</title>
        <authorList>
            <person name="Strakova D."/>
            <person name="Galisteo C."/>
            <person name="Sanchez-Porro C."/>
            <person name="Ventosa A."/>
        </authorList>
    </citation>
    <scope>NUCLEOTIDE SEQUENCE [LARGE SCALE GENOMIC DNA]</scope>
    <source>
        <strain evidence="1 2">S1CR25-12</strain>
    </source>
</reference>
<name>A0ABU2FAY8_9EURY</name>
<sequence length="80" mass="9244">MTETYVCAHCESTVTRPFEIRSIIRTCGECEENGRFLHESLVESLSALPDEELPDEWEAMPLDERFKTALQRGLIRITRS</sequence>
<dbReference type="RefSeq" id="WP_310918672.1">
    <property type="nucleotide sequence ID" value="NZ_JAMQON010000001.1"/>
</dbReference>
<keyword evidence="2" id="KW-1185">Reference proteome</keyword>
<gene>
    <name evidence="1" type="ORF">NDI56_06725</name>
</gene>
<dbReference type="Proteomes" id="UP001259659">
    <property type="component" value="Unassembled WGS sequence"/>
</dbReference>
<organism evidence="1 2">
    <name type="scientific">Haloarcula saliterrae</name>
    <dbReference type="NCBI Taxonomy" id="2950534"/>
    <lineage>
        <taxon>Archaea</taxon>
        <taxon>Methanobacteriati</taxon>
        <taxon>Methanobacteriota</taxon>
        <taxon>Stenosarchaea group</taxon>
        <taxon>Halobacteria</taxon>
        <taxon>Halobacteriales</taxon>
        <taxon>Haloarculaceae</taxon>
        <taxon>Haloarcula</taxon>
    </lineage>
</organism>
<accession>A0ABU2FAY8</accession>
<evidence type="ECO:0000313" key="2">
    <source>
        <dbReference type="Proteomes" id="UP001259659"/>
    </source>
</evidence>
<dbReference type="EMBL" id="JAMQON010000001">
    <property type="protein sequence ID" value="MDS0259083.1"/>
    <property type="molecule type" value="Genomic_DNA"/>
</dbReference>
<evidence type="ECO:0000313" key="1">
    <source>
        <dbReference type="EMBL" id="MDS0259083.1"/>
    </source>
</evidence>
<protein>
    <submittedName>
        <fullName evidence="1">Uncharacterized protein</fullName>
    </submittedName>
</protein>
<proteinExistence type="predicted"/>
<comment type="caution">
    <text evidence="1">The sequence shown here is derived from an EMBL/GenBank/DDBJ whole genome shotgun (WGS) entry which is preliminary data.</text>
</comment>